<dbReference type="OrthoDB" id="5102015at2759"/>
<evidence type="ECO:0000313" key="4">
    <source>
        <dbReference type="Proteomes" id="UP001152049"/>
    </source>
</evidence>
<feature type="signal peptide" evidence="2">
    <location>
        <begin position="1"/>
        <end position="21"/>
    </location>
</feature>
<dbReference type="AlphaFoldDB" id="A0A9W8S748"/>
<feature type="region of interest" description="Disordered" evidence="1">
    <location>
        <begin position="173"/>
        <end position="211"/>
    </location>
</feature>
<reference evidence="3" key="1">
    <citation type="submission" date="2022-09" db="EMBL/GenBank/DDBJ databases">
        <title>Fusarium specimens isolated from Avocado Roots.</title>
        <authorList>
            <person name="Stajich J."/>
            <person name="Roper C."/>
            <person name="Heimlech-Rivalta G."/>
        </authorList>
    </citation>
    <scope>NUCLEOTIDE SEQUENCE</scope>
    <source>
        <strain evidence="3">CF00136</strain>
    </source>
</reference>
<evidence type="ECO:0000256" key="1">
    <source>
        <dbReference type="SAM" id="MobiDB-lite"/>
    </source>
</evidence>
<keyword evidence="2" id="KW-0732">Signal</keyword>
<name>A0A9W8S748_9HYPO</name>
<feature type="region of interest" description="Disordered" evidence="1">
    <location>
        <begin position="45"/>
        <end position="90"/>
    </location>
</feature>
<dbReference type="EMBL" id="JAOQAZ010000006">
    <property type="protein sequence ID" value="KAJ4265500.1"/>
    <property type="molecule type" value="Genomic_DNA"/>
</dbReference>
<proteinExistence type="predicted"/>
<feature type="region of interest" description="Disordered" evidence="1">
    <location>
        <begin position="109"/>
        <end position="147"/>
    </location>
</feature>
<evidence type="ECO:0000256" key="2">
    <source>
        <dbReference type="SAM" id="SignalP"/>
    </source>
</evidence>
<evidence type="ECO:0000313" key="3">
    <source>
        <dbReference type="EMBL" id="KAJ4265500.1"/>
    </source>
</evidence>
<feature type="chain" id="PRO_5040778414" evidence="2">
    <location>
        <begin position="22"/>
        <end position="271"/>
    </location>
</feature>
<feature type="compositionally biased region" description="Low complexity" evidence="1">
    <location>
        <begin position="118"/>
        <end position="135"/>
    </location>
</feature>
<feature type="compositionally biased region" description="Polar residues" evidence="1">
    <location>
        <begin position="52"/>
        <end position="61"/>
    </location>
</feature>
<organism evidence="3 4">
    <name type="scientific">Fusarium torreyae</name>
    <dbReference type="NCBI Taxonomy" id="1237075"/>
    <lineage>
        <taxon>Eukaryota</taxon>
        <taxon>Fungi</taxon>
        <taxon>Dikarya</taxon>
        <taxon>Ascomycota</taxon>
        <taxon>Pezizomycotina</taxon>
        <taxon>Sordariomycetes</taxon>
        <taxon>Hypocreomycetidae</taxon>
        <taxon>Hypocreales</taxon>
        <taxon>Nectriaceae</taxon>
        <taxon>Fusarium</taxon>
    </lineage>
</organism>
<feature type="compositionally biased region" description="Low complexity" evidence="1">
    <location>
        <begin position="173"/>
        <end position="192"/>
    </location>
</feature>
<accession>A0A9W8S748</accession>
<keyword evidence="4" id="KW-1185">Reference proteome</keyword>
<sequence length="271" mass="28388">MGGTKVLAAMLVAASFWAANAGKCKPHPNQTSLLTIASDISTAASSATNSDVRSSTRSIEATESVDAESKTSGNSPVTISYQSTTSGPLDPTTSSANLIVFTTSIDSTVSSYEGTPRDSTTNEITTSTETASTDTIKSDEQATTTDTTTWAESTTLTDTTVTTDTATTLVTSVSASESTTTESFRSSATEESCPIISSSLEDPGFERDNSGTNQWEYMLAFSGVPVPFQRKSSTSQDVPRANSVDQFAHVEAPFSGPNKEVSSLVQLCSRV</sequence>
<dbReference type="Proteomes" id="UP001152049">
    <property type="component" value="Unassembled WGS sequence"/>
</dbReference>
<protein>
    <submittedName>
        <fullName evidence="3">Uncharacterized protein</fullName>
    </submittedName>
</protein>
<gene>
    <name evidence="3" type="ORF">NW762_004789</name>
</gene>
<comment type="caution">
    <text evidence="3">The sequence shown here is derived from an EMBL/GenBank/DDBJ whole genome shotgun (WGS) entry which is preliminary data.</text>
</comment>
<feature type="compositionally biased region" description="Polar residues" evidence="1">
    <location>
        <begin position="70"/>
        <end position="90"/>
    </location>
</feature>